<dbReference type="SUPFAM" id="SSF52343">
    <property type="entry name" value="Ferredoxin reductase-like, C-terminal NADP-linked domain"/>
    <property type="match status" value="1"/>
</dbReference>
<dbReference type="CDD" id="cd06218">
    <property type="entry name" value="DHOD_e_trans"/>
    <property type="match status" value="1"/>
</dbReference>
<comment type="pathway">
    <text evidence="11">Pyrimidine metabolism; UMP biosynthesis via de novo pathway; orotate from (S)-dihydroorotate (NAD(+) route): step 1/1.</text>
</comment>
<evidence type="ECO:0000256" key="1">
    <source>
        <dbReference type="ARBA" id="ARBA00006422"/>
    </source>
</evidence>
<feature type="binding site" evidence="11 12">
    <location>
        <begin position="52"/>
        <end position="55"/>
    </location>
    <ligand>
        <name>FAD</name>
        <dbReference type="ChEBI" id="CHEBI:57692"/>
    </ligand>
</feature>
<dbReference type="EMBL" id="VUMV01000005">
    <property type="protein sequence ID" value="MST82248.1"/>
    <property type="molecule type" value="Genomic_DNA"/>
</dbReference>
<feature type="binding site" evidence="11 13">
    <location>
        <position position="229"/>
    </location>
    <ligand>
        <name>[2Fe-2S] cluster</name>
        <dbReference type="ChEBI" id="CHEBI:190135"/>
    </ligand>
</feature>
<evidence type="ECO:0000256" key="3">
    <source>
        <dbReference type="ARBA" id="ARBA00022630"/>
    </source>
</evidence>
<evidence type="ECO:0000256" key="12">
    <source>
        <dbReference type="PIRSR" id="PIRSR006816-1"/>
    </source>
</evidence>
<comment type="cofactor">
    <cofactor evidence="11">
        <name>[2Fe-2S] cluster</name>
        <dbReference type="ChEBI" id="CHEBI:190135"/>
    </cofactor>
    <text evidence="11">Binds 1 [2Fe-2S] cluster per subunit.</text>
</comment>
<comment type="similarity">
    <text evidence="1 11">Belongs to the PyrK family.</text>
</comment>
<dbReference type="GO" id="GO:0051537">
    <property type="term" value="F:2 iron, 2 sulfur cluster binding"/>
    <property type="evidence" value="ECO:0007669"/>
    <property type="project" value="UniProtKB-KW"/>
</dbReference>
<comment type="subunit">
    <text evidence="11">Heterotetramer of 2 PyrK and 2 PyrD type B subunits.</text>
</comment>
<keyword evidence="6 11" id="KW-0274">FAD</keyword>
<evidence type="ECO:0000256" key="6">
    <source>
        <dbReference type="ARBA" id="ARBA00022827"/>
    </source>
</evidence>
<dbReference type="SUPFAM" id="SSF63380">
    <property type="entry name" value="Riboflavin synthase domain-like"/>
    <property type="match status" value="1"/>
</dbReference>
<dbReference type="InterPro" id="IPR012165">
    <property type="entry name" value="Cyt_c3_hydrogenase_gsu"/>
</dbReference>
<comment type="cofactor">
    <cofactor evidence="11 12">
        <name>FAD</name>
        <dbReference type="ChEBI" id="CHEBI:57692"/>
    </cofactor>
    <text evidence="11 12">Binds 1 FAD per subunit.</text>
</comment>
<dbReference type="GO" id="GO:0046872">
    <property type="term" value="F:metal ion binding"/>
    <property type="evidence" value="ECO:0007669"/>
    <property type="project" value="UniProtKB-KW"/>
</dbReference>
<keyword evidence="7 11" id="KW-0665">Pyrimidine biosynthesis</keyword>
<evidence type="ECO:0000256" key="2">
    <source>
        <dbReference type="ARBA" id="ARBA00022448"/>
    </source>
</evidence>
<evidence type="ECO:0000256" key="5">
    <source>
        <dbReference type="ARBA" id="ARBA00022723"/>
    </source>
</evidence>
<feature type="binding site" evidence="11 12">
    <location>
        <begin position="69"/>
        <end position="71"/>
    </location>
    <ligand>
        <name>FAD</name>
        <dbReference type="ChEBI" id="CHEBI:57692"/>
    </ligand>
</feature>
<comment type="caution">
    <text evidence="15">The sequence shown here is derived from an EMBL/GenBank/DDBJ whole genome shotgun (WGS) entry which is preliminary data.</text>
</comment>
<dbReference type="PANTHER" id="PTHR43513:SF3">
    <property type="entry name" value="DIHYDROOROTATE DEHYDROGENASE B (NAD(+)), ELECTRON TRANSFER SUBUNIT-RELATED"/>
    <property type="match status" value="1"/>
</dbReference>
<evidence type="ECO:0000256" key="10">
    <source>
        <dbReference type="ARBA" id="ARBA00023014"/>
    </source>
</evidence>
<dbReference type="GO" id="GO:0009055">
    <property type="term" value="F:electron transfer activity"/>
    <property type="evidence" value="ECO:0007669"/>
    <property type="project" value="UniProtKB-UniRule"/>
</dbReference>
<comment type="cofactor">
    <cofactor evidence="13">
        <name>[2Fe-2S] cluster</name>
        <dbReference type="ChEBI" id="CHEBI:190135"/>
    </cofactor>
    <text evidence="13">Binds 1 [2Fe-2S] cluster per subunit.</text>
</comment>
<gene>
    <name evidence="11" type="primary">pyrK</name>
    <name evidence="15" type="ORF">FYJ60_07965</name>
</gene>
<keyword evidence="10 11" id="KW-0411">Iron-sulfur</keyword>
<proteinExistence type="inferred from homology"/>
<feature type="domain" description="FAD-binding FR-type" evidence="14">
    <location>
        <begin position="2"/>
        <end position="103"/>
    </location>
</feature>
<dbReference type="Gene3D" id="2.40.30.10">
    <property type="entry name" value="Translation factors"/>
    <property type="match status" value="1"/>
</dbReference>
<keyword evidence="8 11" id="KW-0249">Electron transport</keyword>
<dbReference type="GO" id="GO:0044205">
    <property type="term" value="P:'de novo' UMP biosynthetic process"/>
    <property type="evidence" value="ECO:0007669"/>
    <property type="project" value="UniProtKB-UniRule"/>
</dbReference>
<dbReference type="PROSITE" id="PS51384">
    <property type="entry name" value="FAD_FR"/>
    <property type="match status" value="1"/>
</dbReference>
<accession>A0A7X2P8L5</accession>
<dbReference type="Gene3D" id="2.10.240.10">
    <property type="entry name" value="Dihydroorotate dehydrogenase, electron transfer subunit"/>
    <property type="match status" value="1"/>
</dbReference>
<evidence type="ECO:0000256" key="11">
    <source>
        <dbReference type="HAMAP-Rule" id="MF_01211"/>
    </source>
</evidence>
<evidence type="ECO:0000256" key="13">
    <source>
        <dbReference type="PIRSR" id="PIRSR006816-2"/>
    </source>
</evidence>
<dbReference type="UniPathway" id="UPA00070">
    <property type="reaction ID" value="UER00945"/>
</dbReference>
<dbReference type="Proteomes" id="UP000466864">
    <property type="component" value="Unassembled WGS sequence"/>
</dbReference>
<keyword evidence="3 11" id="KW-0285">Flavoprotein</keyword>
<keyword evidence="2 11" id="KW-0813">Transport</keyword>
<feature type="binding site" evidence="11 13">
    <location>
        <position position="221"/>
    </location>
    <ligand>
        <name>[2Fe-2S] cluster</name>
        <dbReference type="ChEBI" id="CHEBI:190135"/>
    </ligand>
</feature>
<dbReference type="InterPro" id="IPR039261">
    <property type="entry name" value="FNR_nucleotide-bd"/>
</dbReference>
<dbReference type="InterPro" id="IPR019480">
    <property type="entry name" value="Dihydroorotate_DH_Fe-S-bd"/>
</dbReference>
<feature type="binding site" evidence="11 12">
    <location>
        <begin position="78"/>
        <end position="79"/>
    </location>
    <ligand>
        <name>FAD</name>
        <dbReference type="ChEBI" id="CHEBI:57692"/>
    </ligand>
</feature>
<keyword evidence="9 11" id="KW-0408">Iron</keyword>
<evidence type="ECO:0000259" key="14">
    <source>
        <dbReference type="PROSITE" id="PS51384"/>
    </source>
</evidence>
<dbReference type="InterPro" id="IPR001433">
    <property type="entry name" value="OxRdtase_FAD/NAD-bd"/>
</dbReference>
<name>A0A7X2P8L5_9FIRM</name>
<protein>
    <recommendedName>
        <fullName evidence="11">Dihydroorotate dehydrogenase B (NAD(+)), electron transfer subunit</fullName>
    </recommendedName>
    <alternativeName>
        <fullName evidence="11">Dihydroorotate oxidase B, electron transfer subunit</fullName>
    </alternativeName>
</protein>
<dbReference type="InterPro" id="IPR037117">
    <property type="entry name" value="Dihydroorotate_DH_ele_sf"/>
</dbReference>
<dbReference type="PANTHER" id="PTHR43513">
    <property type="entry name" value="DIHYDROOROTATE DEHYDROGENASE B (NAD(+)), ELECTRON TRANSFER SUBUNIT"/>
    <property type="match status" value="1"/>
</dbReference>
<evidence type="ECO:0000313" key="16">
    <source>
        <dbReference type="Proteomes" id="UP000466864"/>
    </source>
</evidence>
<dbReference type="InterPro" id="IPR023455">
    <property type="entry name" value="Dihydroorotate_DHASE_ETsu"/>
</dbReference>
<keyword evidence="5 11" id="KW-0479">Metal-binding</keyword>
<evidence type="ECO:0000256" key="9">
    <source>
        <dbReference type="ARBA" id="ARBA00023004"/>
    </source>
</evidence>
<dbReference type="AlphaFoldDB" id="A0A7X2P8L5"/>
<feature type="binding site" evidence="11 13">
    <location>
        <position position="226"/>
    </location>
    <ligand>
        <name>[2Fe-2S] cluster</name>
        <dbReference type="ChEBI" id="CHEBI:190135"/>
    </ligand>
</feature>
<dbReference type="GO" id="GO:0050660">
    <property type="term" value="F:flavin adenine dinucleotide binding"/>
    <property type="evidence" value="ECO:0007669"/>
    <property type="project" value="InterPro"/>
</dbReference>
<reference evidence="15 16" key="1">
    <citation type="submission" date="2019-08" db="EMBL/GenBank/DDBJ databases">
        <title>In-depth cultivation of the pig gut microbiome towards novel bacterial diversity and tailored functional studies.</title>
        <authorList>
            <person name="Wylensek D."/>
            <person name="Hitch T.C.A."/>
            <person name="Clavel T."/>
        </authorList>
    </citation>
    <scope>NUCLEOTIDE SEQUENCE [LARGE SCALE GENOMIC DNA]</scope>
    <source>
        <strain evidence="15 16">Oil+RF-744-WCA-WT-13</strain>
    </source>
</reference>
<dbReference type="Pfam" id="PF00175">
    <property type="entry name" value="NAD_binding_1"/>
    <property type="match status" value="1"/>
</dbReference>
<keyword evidence="4 11" id="KW-0001">2Fe-2S</keyword>
<keyword evidence="16" id="KW-1185">Reference proteome</keyword>
<dbReference type="InterPro" id="IPR017938">
    <property type="entry name" value="Riboflavin_synthase-like_b-brl"/>
</dbReference>
<dbReference type="InterPro" id="IPR017927">
    <property type="entry name" value="FAD-bd_FR_type"/>
</dbReference>
<dbReference type="InterPro" id="IPR050353">
    <property type="entry name" value="PyrK_electron_transfer"/>
</dbReference>
<comment type="function">
    <text evidence="11">Responsible for channeling the electrons from the oxidation of dihydroorotate from the FMN redox center in the PyrD type B subunit to the ultimate electron acceptor NAD(+).</text>
</comment>
<dbReference type="GO" id="GO:0016491">
    <property type="term" value="F:oxidoreductase activity"/>
    <property type="evidence" value="ECO:0007669"/>
    <property type="project" value="InterPro"/>
</dbReference>
<evidence type="ECO:0000256" key="7">
    <source>
        <dbReference type="ARBA" id="ARBA00022975"/>
    </source>
</evidence>
<feature type="binding site" evidence="11 13">
    <location>
        <position position="248"/>
    </location>
    <ligand>
        <name>[2Fe-2S] cluster</name>
        <dbReference type="ChEBI" id="CHEBI:190135"/>
    </ligand>
</feature>
<evidence type="ECO:0000256" key="8">
    <source>
        <dbReference type="ARBA" id="ARBA00022982"/>
    </source>
</evidence>
<dbReference type="Gene3D" id="3.40.50.80">
    <property type="entry name" value="Nucleotide-binding domain of ferredoxin-NADP reductase (FNR) module"/>
    <property type="match status" value="1"/>
</dbReference>
<organism evidence="15 16">
    <name type="scientific">Bilifractor porci</name>
    <dbReference type="NCBI Taxonomy" id="2606636"/>
    <lineage>
        <taxon>Bacteria</taxon>
        <taxon>Bacillati</taxon>
        <taxon>Bacillota</taxon>
        <taxon>Clostridia</taxon>
        <taxon>Lachnospirales</taxon>
        <taxon>Lachnospiraceae</taxon>
        <taxon>Bilifractor</taxon>
    </lineage>
</organism>
<dbReference type="Pfam" id="PF10418">
    <property type="entry name" value="DHODB_Fe-S_bind"/>
    <property type="match status" value="1"/>
</dbReference>
<dbReference type="PIRSF" id="PIRSF006816">
    <property type="entry name" value="Cyc3_hyd_g"/>
    <property type="match status" value="1"/>
</dbReference>
<dbReference type="HAMAP" id="MF_01211">
    <property type="entry name" value="DHODB_Fe_S_bind"/>
    <property type="match status" value="1"/>
</dbReference>
<sequence length="261" mass="28081">MKKKITAPVLENKKIADGIYDMTLDVPEIAEQAGAGQFVSLFCGDRSRLLPRPISLCGIDAEKGTIRLVYRVTGKQTGTAQIAERKAGDTIEVMGPLGNGFPLEMAEGKKVFLIGGGIGIPPMLETARVLADKAQVESVLGWRDAETFLRAEFEPYGTVIAATEDGSVGTRGNVLDAIRENGLSADLIFACGPRPMLRALKEYAEKNSIPCYLSMEERMACGIGACLACVCETTEVDSHSHVKNRRVCKDGPVFEAGEVKL</sequence>
<evidence type="ECO:0000256" key="4">
    <source>
        <dbReference type="ARBA" id="ARBA00022714"/>
    </source>
</evidence>
<dbReference type="RefSeq" id="WP_154458160.1">
    <property type="nucleotide sequence ID" value="NZ_VUMV01000005.1"/>
</dbReference>
<evidence type="ECO:0000313" key="15">
    <source>
        <dbReference type="EMBL" id="MST82248.1"/>
    </source>
</evidence>